<protein>
    <recommendedName>
        <fullName evidence="2">PARP catalytic domain-containing protein</fullName>
    </recommendedName>
</protein>
<name>A0A9N9QM99_9CUCU</name>
<evidence type="ECO:0000256" key="1">
    <source>
        <dbReference type="SAM" id="MobiDB-lite"/>
    </source>
</evidence>
<dbReference type="GO" id="GO:0003950">
    <property type="term" value="F:NAD+ poly-ADP-ribosyltransferase activity"/>
    <property type="evidence" value="ECO:0007669"/>
    <property type="project" value="InterPro"/>
</dbReference>
<feature type="domain" description="PARP catalytic" evidence="2">
    <location>
        <begin position="215"/>
        <end position="309"/>
    </location>
</feature>
<dbReference type="AlphaFoldDB" id="A0A9N9QM99"/>
<dbReference type="InterPro" id="IPR051712">
    <property type="entry name" value="ARTD-AVP"/>
</dbReference>
<gene>
    <name evidence="3" type="ORF">CEUTPL_LOCUS5337</name>
</gene>
<dbReference type="Proteomes" id="UP001152799">
    <property type="component" value="Chromosome 2"/>
</dbReference>
<dbReference type="Gene3D" id="3.90.228.10">
    <property type="match status" value="1"/>
</dbReference>
<dbReference type="PANTHER" id="PTHR45740:SF2">
    <property type="entry name" value="POLY [ADP-RIBOSE] POLYMERASE"/>
    <property type="match status" value="1"/>
</dbReference>
<dbReference type="SUPFAM" id="SSF56399">
    <property type="entry name" value="ADP-ribosylation"/>
    <property type="match status" value="1"/>
</dbReference>
<dbReference type="PANTHER" id="PTHR45740">
    <property type="entry name" value="POLY [ADP-RIBOSE] POLYMERASE"/>
    <property type="match status" value="1"/>
</dbReference>
<keyword evidence="4" id="KW-1185">Reference proteome</keyword>
<dbReference type="EMBL" id="OU892278">
    <property type="protein sequence ID" value="CAG9764704.1"/>
    <property type="molecule type" value="Genomic_DNA"/>
</dbReference>
<proteinExistence type="predicted"/>
<dbReference type="GO" id="GO:1990404">
    <property type="term" value="F:NAD+-protein mono-ADP-ribosyltransferase activity"/>
    <property type="evidence" value="ECO:0007669"/>
    <property type="project" value="TreeGrafter"/>
</dbReference>
<dbReference type="InterPro" id="IPR012317">
    <property type="entry name" value="Poly(ADP-ribose)pol_cat_dom"/>
</dbReference>
<feature type="region of interest" description="Disordered" evidence="1">
    <location>
        <begin position="89"/>
        <end position="115"/>
    </location>
</feature>
<organism evidence="3 4">
    <name type="scientific">Ceutorhynchus assimilis</name>
    <name type="common">cabbage seed weevil</name>
    <dbReference type="NCBI Taxonomy" id="467358"/>
    <lineage>
        <taxon>Eukaryota</taxon>
        <taxon>Metazoa</taxon>
        <taxon>Ecdysozoa</taxon>
        <taxon>Arthropoda</taxon>
        <taxon>Hexapoda</taxon>
        <taxon>Insecta</taxon>
        <taxon>Pterygota</taxon>
        <taxon>Neoptera</taxon>
        <taxon>Endopterygota</taxon>
        <taxon>Coleoptera</taxon>
        <taxon>Polyphaga</taxon>
        <taxon>Cucujiformia</taxon>
        <taxon>Curculionidae</taxon>
        <taxon>Ceutorhynchinae</taxon>
        <taxon>Ceutorhynchus</taxon>
    </lineage>
</organism>
<evidence type="ECO:0000313" key="3">
    <source>
        <dbReference type="EMBL" id="CAG9764704.1"/>
    </source>
</evidence>
<dbReference type="Pfam" id="PF00644">
    <property type="entry name" value="PARP"/>
    <property type="match status" value="1"/>
</dbReference>
<evidence type="ECO:0000313" key="4">
    <source>
        <dbReference type="Proteomes" id="UP001152799"/>
    </source>
</evidence>
<accession>A0A9N9QM99</accession>
<dbReference type="GO" id="GO:0005634">
    <property type="term" value="C:nucleus"/>
    <property type="evidence" value="ECO:0007669"/>
    <property type="project" value="TreeGrafter"/>
</dbReference>
<evidence type="ECO:0000259" key="2">
    <source>
        <dbReference type="Pfam" id="PF00644"/>
    </source>
</evidence>
<dbReference type="OrthoDB" id="6133115at2759"/>
<sequence length="360" mass="42246">MGNCFGCCRNNEDILPHNDNRNLSRSGTETETRTSRHNFEEYGKNQRNARETRNIATQFEAPTSKESNQNNLISFETDIRDIQAATNKSKSLAPISRPDALGPNNKQVDASTSRSTHYYQYEKQISRTPSEISNRETTSKLMPDALKRELHRLQTNKTIINRIEDILLDLWPVMDIRHQPRLPDNRAYILEELDAKSERFLRMHLFRNKRFNEQFVITRAVRVWNPYLMLQYALNKKKYETLLHERHLYHGTRESSIHGILTHNFDWRRVQEDTFGRGVYFANNPLFASHFSIKHKPPFKMIVAKVLIDKDENDIRMGIPGMVLPPIGHTALSKNNQEYIKFEDGCFYPEFLVSFTRIMN</sequence>
<feature type="compositionally biased region" description="Polar residues" evidence="1">
    <location>
        <begin position="104"/>
        <end position="115"/>
    </location>
</feature>
<reference evidence="3" key="1">
    <citation type="submission" date="2022-01" db="EMBL/GenBank/DDBJ databases">
        <authorList>
            <person name="King R."/>
        </authorList>
    </citation>
    <scope>NUCLEOTIDE SEQUENCE</scope>
</reference>
<feature type="region of interest" description="Disordered" evidence="1">
    <location>
        <begin position="15"/>
        <end position="51"/>
    </location>
</feature>